<gene>
    <name evidence="1" type="ORF">G5B47_16115</name>
</gene>
<evidence type="ECO:0000313" key="2">
    <source>
        <dbReference type="Proteomes" id="UP000480151"/>
    </source>
</evidence>
<reference evidence="1 2" key="1">
    <citation type="submission" date="2020-02" db="EMBL/GenBank/DDBJ databases">
        <authorList>
            <person name="Gao J."/>
            <person name="Sun J."/>
        </authorList>
    </citation>
    <scope>NUCLEOTIDE SEQUENCE [LARGE SCALE GENOMIC DNA]</scope>
    <source>
        <strain evidence="1 2">7124</strain>
    </source>
</reference>
<dbReference type="RefSeq" id="WP_165100005.1">
    <property type="nucleotide sequence ID" value="NZ_JAAKGU010000007.1"/>
</dbReference>
<dbReference type="EMBL" id="JAAKGU010000007">
    <property type="protein sequence ID" value="NGM83945.1"/>
    <property type="molecule type" value="Genomic_DNA"/>
</dbReference>
<sequence length="408" mass="48049">MKADFENEEELFPRPITDISQAITKLTLEYFQANYKVDMSHSFHNYKLIRLLIMLNPNKSSILGESLIDAVEFIINTHNSNLELMDDIVTDSFKKRDEALHFFWEYICTTQLLKDKKLSFRKKAAYRFSMIHQIIEHMLKRESYLLYGSFNVENEKSVVNNVKLTEIIETLLKLPFEYFKSIDQNKLKNISINQWRNIAAHSSYECRNETIKCTYSNNKNKVITLSEIDEVISEIYGLRLFVKLVTNLTLEIFQIRLPKYQKVMMFVPESVVTDLNTYYEQFKTRIKAIELKDSIMIEDKLYSQENESYFEIDIESEYNERLTVVQLAILSIIQLSNIINGNNCSVKLEDLVWIFTIIFSEDGTRLKLAISFDEVSLLLDNPVAYIEVIKRKLLQSSPEEMKRMLKIE</sequence>
<proteinExistence type="predicted"/>
<comment type="caution">
    <text evidence="1">The sequence shown here is derived from an EMBL/GenBank/DDBJ whole genome shotgun (WGS) entry which is preliminary data.</text>
</comment>
<accession>A0A6M1PP49</accession>
<keyword evidence="2" id="KW-1185">Reference proteome</keyword>
<dbReference type="Proteomes" id="UP000480151">
    <property type="component" value="Unassembled WGS sequence"/>
</dbReference>
<protein>
    <submittedName>
        <fullName evidence="1">Uncharacterized protein</fullName>
    </submittedName>
</protein>
<organism evidence="1 2">
    <name type="scientific">Paenibacillus apii</name>
    <dbReference type="NCBI Taxonomy" id="1850370"/>
    <lineage>
        <taxon>Bacteria</taxon>
        <taxon>Bacillati</taxon>
        <taxon>Bacillota</taxon>
        <taxon>Bacilli</taxon>
        <taxon>Bacillales</taxon>
        <taxon>Paenibacillaceae</taxon>
        <taxon>Paenibacillus</taxon>
    </lineage>
</organism>
<name>A0A6M1PP49_9BACL</name>
<evidence type="ECO:0000313" key="1">
    <source>
        <dbReference type="EMBL" id="NGM83945.1"/>
    </source>
</evidence>
<dbReference type="AlphaFoldDB" id="A0A6M1PP49"/>